<dbReference type="PANTHER" id="PTHR32114">
    <property type="entry name" value="ABC TRANSPORTER ABCH.3"/>
    <property type="match status" value="1"/>
</dbReference>
<dbReference type="OrthoDB" id="9795626at2"/>
<dbReference type="GO" id="GO:0016887">
    <property type="term" value="F:ATP hydrolysis activity"/>
    <property type="evidence" value="ECO:0007669"/>
    <property type="project" value="InterPro"/>
</dbReference>
<evidence type="ECO:0000313" key="7">
    <source>
        <dbReference type="Proteomes" id="UP000244867"/>
    </source>
</evidence>
<evidence type="ECO:0000313" key="6">
    <source>
        <dbReference type="EMBL" id="PUA79265.1"/>
    </source>
</evidence>
<sequence length="1004" mass="107876">MRLHSLHITAFGPFADTVEVDFDALSDTGLFLLSGPTGAGKSSVLDAVCFALYGDVPGDRSAAGRLRCDQAADGVAPRVRMEMTLKGRRFRIERSPRWERPKKRGTGLTTQQPSVALLERIDDTWQPLSTRLDETGHLMTDLVGLTLPQFCQVALLPQGRFQAFLRARSEDRHALLRQVFRTGRFDRIEQWLRDRRLELQRSSTTHGRGVADLVGRVSEATGSAVPVDWDVADLSLEAADGTVAGWVSDHLDATTTDLALADAERTQCDLLVASATAGLAAGRALDDRQAAHAAATARLADHDETELSERSERLRRAERAEALADLDVAVEEDASLVARLTQQAQAAIAAWKRVGDTDETAPTETDAGETDLSAALAAARRALDVVDAAQPDAERLHEITRTTTDVAARLTEAAAEADRLGAELETTPLLLHAAEESLAAAQSAAELVASRESALSTAREQARAARELVTVSPALAAAREERELARERVARLKETWLEVREARLDGMAAEIAGALAVGASCPVCGSHDHPHLAVAGDGSPDAAGERAARKDVDDAEGLLVVLDDRLRQVEAQHTRLLTVSDGRSADEAAQVLDEAAREHERVAALARAVPGLTQDVARLRSAGDELQRGRDEAAQRRTDLEARLELHRAESERLRARLDDVLAGSGCSSVGALRRLRQRQLDALDEACVAHDRVTMARRDLARAQRALSDAATGAGFGSVEEARGARMTAGERQSLADEIVRLEDVLRAARAVVDDPDHCAAAALPRPDLTALAAAHTASESAARTAHARHDEATRRRSRLTTLADEVTEALQAWRPVRDELELTARLALLVEGRSADNALQMRLSAYVLTHRLSQVVAAANERLARMSDQRYSLEHTGRRGAGETRGGLSLLVRDDWSGESRDPATLSGGETFVVSLALALGLADVITQEAGGADLDTLFVDEGFGSLDADTLDDVMDTLDGLRDGGRVVGVVSHVAEMQTRIPSQLRVTKGRDGSRVALAVG</sequence>
<keyword evidence="4" id="KW-0175">Coiled coil</keyword>
<organism evidence="6 7">
    <name type="scientific">Nocardioides currus</name>
    <dbReference type="NCBI Taxonomy" id="2133958"/>
    <lineage>
        <taxon>Bacteria</taxon>
        <taxon>Bacillati</taxon>
        <taxon>Actinomycetota</taxon>
        <taxon>Actinomycetes</taxon>
        <taxon>Propionibacteriales</taxon>
        <taxon>Nocardioidaceae</taxon>
        <taxon>Nocardioides</taxon>
    </lineage>
</organism>
<dbReference type="GO" id="GO:0006302">
    <property type="term" value="P:double-strand break repair"/>
    <property type="evidence" value="ECO:0007669"/>
    <property type="project" value="InterPro"/>
</dbReference>
<gene>
    <name evidence="6" type="ORF">C7S10_19740</name>
</gene>
<name>A0A2R7YS73_9ACTN</name>
<comment type="caution">
    <text evidence="6">The sequence shown here is derived from an EMBL/GenBank/DDBJ whole genome shotgun (WGS) entry which is preliminary data.</text>
</comment>
<feature type="coiled-coil region" evidence="4">
    <location>
        <begin position="630"/>
        <end position="657"/>
    </location>
</feature>
<protein>
    <recommendedName>
        <fullName evidence="3">Nuclease SbcCD subunit C</fullName>
    </recommendedName>
</protein>
<dbReference type="AlphaFoldDB" id="A0A2R7YS73"/>
<accession>A0A2R7YS73</accession>
<dbReference type="Pfam" id="PF13558">
    <property type="entry name" value="SbcC_Walker_B"/>
    <property type="match status" value="1"/>
</dbReference>
<feature type="domain" description="Rad50/SbcC-type AAA" evidence="5">
    <location>
        <begin position="5"/>
        <end position="178"/>
    </location>
</feature>
<evidence type="ECO:0000256" key="4">
    <source>
        <dbReference type="SAM" id="Coils"/>
    </source>
</evidence>
<reference evidence="6 7" key="1">
    <citation type="submission" date="2018-03" db="EMBL/GenBank/DDBJ databases">
        <authorList>
            <person name="Keele B.F."/>
        </authorList>
    </citation>
    <scope>NUCLEOTIDE SEQUENCE [LARGE SCALE GENOMIC DNA]</scope>
    <source>
        <strain evidence="6 7">IB-3</strain>
    </source>
</reference>
<dbReference type="InterPro" id="IPR038729">
    <property type="entry name" value="Rad50/SbcC_AAA"/>
</dbReference>
<dbReference type="Proteomes" id="UP000244867">
    <property type="component" value="Unassembled WGS sequence"/>
</dbReference>
<comment type="subunit">
    <text evidence="2">Heterodimer of SbcC and SbcD.</text>
</comment>
<dbReference type="Pfam" id="PF13476">
    <property type="entry name" value="AAA_23"/>
    <property type="match status" value="1"/>
</dbReference>
<dbReference type="SUPFAM" id="SSF52540">
    <property type="entry name" value="P-loop containing nucleoside triphosphate hydrolases"/>
    <property type="match status" value="1"/>
</dbReference>
<evidence type="ECO:0000256" key="3">
    <source>
        <dbReference type="ARBA" id="ARBA00013368"/>
    </source>
</evidence>
<dbReference type="Gene3D" id="3.40.50.300">
    <property type="entry name" value="P-loop containing nucleotide triphosphate hydrolases"/>
    <property type="match status" value="2"/>
</dbReference>
<proteinExistence type="inferred from homology"/>
<keyword evidence="7" id="KW-1185">Reference proteome</keyword>
<dbReference type="InterPro" id="IPR027417">
    <property type="entry name" value="P-loop_NTPase"/>
</dbReference>
<dbReference type="PANTHER" id="PTHR32114:SF2">
    <property type="entry name" value="ABC TRANSPORTER ABCH.3"/>
    <property type="match status" value="1"/>
</dbReference>
<comment type="similarity">
    <text evidence="1">Belongs to the SMC family. SbcC subfamily.</text>
</comment>
<dbReference type="EMBL" id="PYXZ01000011">
    <property type="protein sequence ID" value="PUA79265.1"/>
    <property type="molecule type" value="Genomic_DNA"/>
</dbReference>
<dbReference type="RefSeq" id="WP_108346244.1">
    <property type="nucleotide sequence ID" value="NZ_PYXZ01000011.1"/>
</dbReference>
<evidence type="ECO:0000256" key="2">
    <source>
        <dbReference type="ARBA" id="ARBA00011322"/>
    </source>
</evidence>
<evidence type="ECO:0000256" key="1">
    <source>
        <dbReference type="ARBA" id="ARBA00006930"/>
    </source>
</evidence>
<evidence type="ECO:0000259" key="5">
    <source>
        <dbReference type="Pfam" id="PF13476"/>
    </source>
</evidence>